<evidence type="ECO:0000256" key="7">
    <source>
        <dbReference type="ARBA" id="ARBA00022927"/>
    </source>
</evidence>
<keyword evidence="15" id="KW-1185">Reference proteome</keyword>
<dbReference type="PANTHER" id="PTHR38831">
    <property type="entry name" value="TYPE II SECRETION SYSTEM PROTEIN K"/>
    <property type="match status" value="1"/>
</dbReference>
<keyword evidence="9 10" id="KW-0472">Membrane</keyword>
<dbReference type="EMBL" id="JACHKZ010000025">
    <property type="protein sequence ID" value="MBB6579248.1"/>
    <property type="molecule type" value="Genomic_DNA"/>
</dbReference>
<feature type="domain" description="T2SS protein K first SAM-like" evidence="13">
    <location>
        <begin position="126"/>
        <end position="213"/>
    </location>
</feature>
<dbReference type="Gene3D" id="3.30.1300.30">
    <property type="entry name" value="GSPII I/J protein-like"/>
    <property type="match status" value="1"/>
</dbReference>
<evidence type="ECO:0000256" key="5">
    <source>
        <dbReference type="ARBA" id="ARBA00022519"/>
    </source>
</evidence>
<evidence type="ECO:0000259" key="13">
    <source>
        <dbReference type="Pfam" id="PF21687"/>
    </source>
</evidence>
<proteinExistence type="inferred from homology"/>
<comment type="similarity">
    <text evidence="2 10">Belongs to the GSP K family.</text>
</comment>
<organism evidence="14 15">
    <name type="scientific">Comamonas odontotermitis</name>
    <dbReference type="NCBI Taxonomy" id="379895"/>
    <lineage>
        <taxon>Bacteria</taxon>
        <taxon>Pseudomonadati</taxon>
        <taxon>Pseudomonadota</taxon>
        <taxon>Betaproteobacteria</taxon>
        <taxon>Burkholderiales</taxon>
        <taxon>Comamonadaceae</taxon>
        <taxon>Comamonas</taxon>
    </lineage>
</organism>
<dbReference type="PANTHER" id="PTHR38831:SF1">
    <property type="entry name" value="TYPE II SECRETION SYSTEM PROTEIN K-RELATED"/>
    <property type="match status" value="1"/>
</dbReference>
<accession>A0ABR6RJ96</accession>
<dbReference type="InterPro" id="IPR005628">
    <property type="entry name" value="GspK"/>
</dbReference>
<dbReference type="SUPFAM" id="SSF47781">
    <property type="entry name" value="RuvA domain 2-like"/>
    <property type="match status" value="1"/>
</dbReference>
<keyword evidence="4 10" id="KW-1003">Cell membrane</keyword>
<evidence type="ECO:0000256" key="4">
    <source>
        <dbReference type="ARBA" id="ARBA00022475"/>
    </source>
</evidence>
<dbReference type="InterPro" id="IPR045584">
    <property type="entry name" value="Pilin-like"/>
</dbReference>
<evidence type="ECO:0000256" key="9">
    <source>
        <dbReference type="ARBA" id="ARBA00023136"/>
    </source>
</evidence>
<dbReference type="NCBIfam" id="NF037980">
    <property type="entry name" value="T2SS_GspK"/>
    <property type="match status" value="1"/>
</dbReference>
<feature type="domain" description="T2SS protein K second SAM-like" evidence="12">
    <location>
        <begin position="217"/>
        <end position="262"/>
    </location>
</feature>
<keyword evidence="7" id="KW-0653">Protein transport</keyword>
<dbReference type="Pfam" id="PF03934">
    <property type="entry name" value="T2SSK"/>
    <property type="match status" value="1"/>
</dbReference>
<keyword evidence="3 10" id="KW-0813">Transport</keyword>
<sequence>MSHGTRLGQRGAALLAAMLTVTLVATIAASAVWQQWRNLEVEGAERTRVQAAWLLLGGLDFSRQILRHDARTSGGTDSLTEPWSVPLAEARLSTFLQATNNQSNIDDATIDAAQAFLSGAVVDAQARLNIRNLVSSNALNLPAQRQFERLFERLGLPSAELTLLNQQALAALRSEGKAANAPLLPRTYKELAWWGLSPATLAALEPYVALLPQTTLVNINTASPTVIWAAVDGLDFATAQQIAQMRTTKAFENTADIKQRFPNNQALAAAIGLLDVKTAYFEVWARLRFDDLVVQEKSLVYRQGLSVSTVVRERGAAMPATLLAEGGSAFPGGQ</sequence>
<protein>
    <recommendedName>
        <fullName evidence="10">Type II secretion system protein K</fullName>
    </recommendedName>
</protein>
<evidence type="ECO:0000256" key="8">
    <source>
        <dbReference type="ARBA" id="ARBA00022989"/>
    </source>
</evidence>
<evidence type="ECO:0000313" key="14">
    <source>
        <dbReference type="EMBL" id="MBB6579248.1"/>
    </source>
</evidence>
<reference evidence="14 15" key="1">
    <citation type="submission" date="2020-08" db="EMBL/GenBank/DDBJ databases">
        <title>Functional genomics of gut bacteria from endangered species of beetles.</title>
        <authorList>
            <person name="Carlos-Shanley C."/>
        </authorList>
    </citation>
    <scope>NUCLEOTIDE SEQUENCE [LARGE SCALE GENOMIC DNA]</scope>
    <source>
        <strain evidence="14 15">S00124</strain>
    </source>
</reference>
<feature type="transmembrane region" description="Helical" evidence="11">
    <location>
        <begin position="12"/>
        <end position="33"/>
    </location>
</feature>
<dbReference type="Pfam" id="PF21687">
    <property type="entry name" value="T2SSK_1st"/>
    <property type="match status" value="1"/>
</dbReference>
<evidence type="ECO:0000256" key="10">
    <source>
        <dbReference type="PIRNR" id="PIRNR002786"/>
    </source>
</evidence>
<dbReference type="InterPro" id="IPR049031">
    <property type="entry name" value="T2SSK_SAM-like_1st"/>
</dbReference>
<evidence type="ECO:0000256" key="11">
    <source>
        <dbReference type="SAM" id="Phobius"/>
    </source>
</evidence>
<evidence type="ECO:0000259" key="12">
    <source>
        <dbReference type="Pfam" id="PF03934"/>
    </source>
</evidence>
<keyword evidence="5 10" id="KW-0997">Cell inner membrane</keyword>
<evidence type="ECO:0000256" key="3">
    <source>
        <dbReference type="ARBA" id="ARBA00022448"/>
    </source>
</evidence>
<dbReference type="Proteomes" id="UP000562492">
    <property type="component" value="Unassembled WGS sequence"/>
</dbReference>
<gene>
    <name evidence="14" type="ORF">HNP33_003358</name>
</gene>
<comment type="subcellular location">
    <subcellularLocation>
        <location evidence="1 10">Cell inner membrane</location>
    </subcellularLocation>
</comment>
<keyword evidence="6 11" id="KW-0812">Transmembrane</keyword>
<dbReference type="SUPFAM" id="SSF54523">
    <property type="entry name" value="Pili subunits"/>
    <property type="match status" value="1"/>
</dbReference>
<dbReference type="InterPro" id="IPR010994">
    <property type="entry name" value="RuvA_2-like"/>
</dbReference>
<evidence type="ECO:0000256" key="1">
    <source>
        <dbReference type="ARBA" id="ARBA00004533"/>
    </source>
</evidence>
<evidence type="ECO:0000256" key="2">
    <source>
        <dbReference type="ARBA" id="ARBA00007246"/>
    </source>
</evidence>
<evidence type="ECO:0000313" key="15">
    <source>
        <dbReference type="Proteomes" id="UP000562492"/>
    </source>
</evidence>
<keyword evidence="8 11" id="KW-1133">Transmembrane helix</keyword>
<evidence type="ECO:0000256" key="6">
    <source>
        <dbReference type="ARBA" id="ARBA00022692"/>
    </source>
</evidence>
<dbReference type="SUPFAM" id="SSF158544">
    <property type="entry name" value="GspK insert domain-like"/>
    <property type="match status" value="1"/>
</dbReference>
<dbReference type="RefSeq" id="WP_184710372.1">
    <property type="nucleotide sequence ID" value="NZ_JACHKZ010000025.1"/>
</dbReference>
<dbReference type="InterPro" id="IPR049179">
    <property type="entry name" value="T2SSK_SAM-like_2nd"/>
</dbReference>
<dbReference type="InterPro" id="IPR038072">
    <property type="entry name" value="GspK_central_sf"/>
</dbReference>
<name>A0ABR6RJ96_9BURK</name>
<dbReference type="PIRSF" id="PIRSF002786">
    <property type="entry name" value="XcpX"/>
    <property type="match status" value="1"/>
</dbReference>
<comment type="caution">
    <text evidence="14">The sequence shown here is derived from an EMBL/GenBank/DDBJ whole genome shotgun (WGS) entry which is preliminary data.</text>
</comment>